<dbReference type="CDD" id="cd00565">
    <property type="entry name" value="Ubl_ThiS"/>
    <property type="match status" value="1"/>
</dbReference>
<dbReference type="RefSeq" id="WP_007066228.1">
    <property type="nucleotide sequence ID" value="NZ_DS022272.1"/>
</dbReference>
<dbReference type="Proteomes" id="UP000004310">
    <property type="component" value="Unassembled WGS sequence"/>
</dbReference>
<dbReference type="Pfam" id="PF02597">
    <property type="entry name" value="ThiS"/>
    <property type="match status" value="1"/>
</dbReference>
<proteinExistence type="predicted"/>
<sequence>MRVVLNGEPAEIDADTLDRALAELGYGDAVVATALNSEFVPAPMRGEARIAEDDRIEIIAPMKGG</sequence>
<evidence type="ECO:0000313" key="1">
    <source>
        <dbReference type="EMBL" id="EAU42253.1"/>
    </source>
</evidence>
<dbReference type="HOGENOM" id="CLU_174611_2_0_5"/>
<dbReference type="AlphaFoldDB" id="Q0G7W1"/>
<dbReference type="EMBL" id="AATP01000001">
    <property type="protein sequence ID" value="EAU42253.1"/>
    <property type="molecule type" value="Genomic_DNA"/>
</dbReference>
<dbReference type="Gene3D" id="3.10.20.30">
    <property type="match status" value="1"/>
</dbReference>
<gene>
    <name evidence="1" type="ORF">FP2506_05426</name>
</gene>
<evidence type="ECO:0000313" key="2">
    <source>
        <dbReference type="Proteomes" id="UP000004310"/>
    </source>
</evidence>
<dbReference type="STRING" id="217511.GCA_001463845_01642"/>
<organism evidence="1 2">
    <name type="scientific">Fulvimarina pelagi HTCC2506</name>
    <dbReference type="NCBI Taxonomy" id="314231"/>
    <lineage>
        <taxon>Bacteria</taxon>
        <taxon>Pseudomonadati</taxon>
        <taxon>Pseudomonadota</taxon>
        <taxon>Alphaproteobacteria</taxon>
        <taxon>Hyphomicrobiales</taxon>
        <taxon>Aurantimonadaceae</taxon>
        <taxon>Fulvimarina</taxon>
    </lineage>
</organism>
<protein>
    <submittedName>
        <fullName evidence="1">Thiamine biosynthesis protein ThiS</fullName>
    </submittedName>
</protein>
<dbReference type="InterPro" id="IPR003749">
    <property type="entry name" value="ThiS/MoaD-like"/>
</dbReference>
<dbReference type="eggNOG" id="COG2104">
    <property type="taxonomic scope" value="Bacteria"/>
</dbReference>
<comment type="caution">
    <text evidence="1">The sequence shown here is derived from an EMBL/GenBank/DDBJ whole genome shotgun (WGS) entry which is preliminary data.</text>
</comment>
<dbReference type="NCBIfam" id="TIGR01683">
    <property type="entry name" value="thiS"/>
    <property type="match status" value="1"/>
</dbReference>
<dbReference type="SUPFAM" id="SSF54285">
    <property type="entry name" value="MoaD/ThiS"/>
    <property type="match status" value="1"/>
</dbReference>
<dbReference type="InterPro" id="IPR012675">
    <property type="entry name" value="Beta-grasp_dom_sf"/>
</dbReference>
<keyword evidence="2" id="KW-1185">Reference proteome</keyword>
<dbReference type="InterPro" id="IPR016155">
    <property type="entry name" value="Mopterin_synth/thiamin_S_b"/>
</dbReference>
<reference evidence="1 2" key="1">
    <citation type="journal article" date="2010" name="J. Bacteriol.">
        <title>Genome sequence of Fulvimarina pelagi HTCC2506T, a Mn(II)-oxidizing alphaproteobacterium possessing an aerobic anoxygenic photosynthetic gene cluster and Xanthorhodopsin.</title>
        <authorList>
            <person name="Kang I."/>
            <person name="Oh H.M."/>
            <person name="Lim S.I."/>
            <person name="Ferriera S."/>
            <person name="Giovannoni S.J."/>
            <person name="Cho J.C."/>
        </authorList>
    </citation>
    <scope>NUCLEOTIDE SEQUENCE [LARGE SCALE GENOMIC DNA]</scope>
    <source>
        <strain evidence="1 2">HTCC2506</strain>
    </source>
</reference>
<accession>Q0G7W1</accession>
<name>Q0G7W1_9HYPH</name>
<dbReference type="InterPro" id="IPR010035">
    <property type="entry name" value="Thi_S"/>
</dbReference>